<reference evidence="2" key="1">
    <citation type="journal article" date="2014" name="Nat. Commun.">
        <title>Multiple recent horizontal transfers of a large genomic region in cheese making fungi.</title>
        <authorList>
            <person name="Cheeseman K."/>
            <person name="Ropars J."/>
            <person name="Renault P."/>
            <person name="Dupont J."/>
            <person name="Gouzy J."/>
            <person name="Branca A."/>
            <person name="Abraham A.L."/>
            <person name="Ceppi M."/>
            <person name="Conseiller E."/>
            <person name="Debuchy R."/>
            <person name="Malagnac F."/>
            <person name="Goarin A."/>
            <person name="Silar P."/>
            <person name="Lacoste S."/>
            <person name="Sallet E."/>
            <person name="Bensimon A."/>
            <person name="Giraud T."/>
            <person name="Brygoo Y."/>
        </authorList>
    </citation>
    <scope>NUCLEOTIDE SEQUENCE [LARGE SCALE GENOMIC DNA]</scope>
    <source>
        <strain evidence="2">FM164</strain>
    </source>
</reference>
<gene>
    <name evidence="2" type="ORF">PROQFM164_S03g001837</name>
</gene>
<evidence type="ECO:0000313" key="2">
    <source>
        <dbReference type="EMBL" id="CDM35110.1"/>
    </source>
</evidence>
<evidence type="ECO:0000256" key="1">
    <source>
        <dbReference type="SAM" id="MobiDB-lite"/>
    </source>
</evidence>
<feature type="compositionally biased region" description="Basic residues" evidence="1">
    <location>
        <begin position="148"/>
        <end position="158"/>
    </location>
</feature>
<keyword evidence="3" id="KW-1185">Reference proteome</keyword>
<dbReference type="Proteomes" id="UP000030686">
    <property type="component" value="Unassembled WGS sequence"/>
</dbReference>
<accession>W6QF47</accession>
<evidence type="ECO:0000313" key="3">
    <source>
        <dbReference type="Proteomes" id="UP000030686"/>
    </source>
</evidence>
<dbReference type="AlphaFoldDB" id="W6QF47"/>
<sequence length="200" mass="21890">MNGLDRSHESVNNLTRFSFGDAEDVITSVARTLCLYLMAFRSPARGQEWRNSARPELPLWTTSFDHTHSQIPKAQPPQTLPHSDSTTLKYTSLDSGSAYEPPSSPPDSPKAVAHRVPTRSQTSCAPSAVQRRSQSPDSSGSNSNQAIGHKRASTKLHPPHLPNEQVINGTREIIKATRPGITMRNFAPNDVYSDCSLAVC</sequence>
<proteinExistence type="predicted"/>
<dbReference type="EMBL" id="HG792017">
    <property type="protein sequence ID" value="CDM35110.1"/>
    <property type="molecule type" value="Genomic_DNA"/>
</dbReference>
<name>W6QF47_PENRF</name>
<feature type="region of interest" description="Disordered" evidence="1">
    <location>
        <begin position="67"/>
        <end position="164"/>
    </location>
</feature>
<feature type="compositionally biased region" description="Low complexity" evidence="1">
    <location>
        <begin position="130"/>
        <end position="145"/>
    </location>
</feature>
<organism evidence="2 3">
    <name type="scientific">Penicillium roqueforti (strain FM164)</name>
    <dbReference type="NCBI Taxonomy" id="1365484"/>
    <lineage>
        <taxon>Eukaryota</taxon>
        <taxon>Fungi</taxon>
        <taxon>Dikarya</taxon>
        <taxon>Ascomycota</taxon>
        <taxon>Pezizomycotina</taxon>
        <taxon>Eurotiomycetes</taxon>
        <taxon>Eurotiomycetidae</taxon>
        <taxon>Eurotiales</taxon>
        <taxon>Aspergillaceae</taxon>
        <taxon>Penicillium</taxon>
    </lineage>
</organism>
<protein>
    <submittedName>
        <fullName evidence="2">Genomic scaffold, ProqFM164S03</fullName>
    </submittedName>
</protein>
<dbReference type="STRING" id="1365484.W6QF47"/>
<dbReference type="OrthoDB" id="4365430at2759"/>
<feature type="compositionally biased region" description="Polar residues" evidence="1">
    <location>
        <begin position="80"/>
        <end position="95"/>
    </location>
</feature>